<keyword evidence="3" id="KW-1185">Reference proteome</keyword>
<organism evidence="2 3">
    <name type="scientific">Zizania palustris</name>
    <name type="common">Northern wild rice</name>
    <dbReference type="NCBI Taxonomy" id="103762"/>
    <lineage>
        <taxon>Eukaryota</taxon>
        <taxon>Viridiplantae</taxon>
        <taxon>Streptophyta</taxon>
        <taxon>Embryophyta</taxon>
        <taxon>Tracheophyta</taxon>
        <taxon>Spermatophyta</taxon>
        <taxon>Magnoliopsida</taxon>
        <taxon>Liliopsida</taxon>
        <taxon>Poales</taxon>
        <taxon>Poaceae</taxon>
        <taxon>BOP clade</taxon>
        <taxon>Oryzoideae</taxon>
        <taxon>Oryzeae</taxon>
        <taxon>Zizaniinae</taxon>
        <taxon>Zizania</taxon>
    </lineage>
</organism>
<comment type="caution">
    <text evidence="2">The sequence shown here is derived from an EMBL/GenBank/DDBJ whole genome shotgun (WGS) entry which is preliminary data.</text>
</comment>
<dbReference type="EMBL" id="JAAALK010001869">
    <property type="protein sequence ID" value="KAG8039621.1"/>
    <property type="molecule type" value="Genomic_DNA"/>
</dbReference>
<feature type="signal peptide" evidence="1">
    <location>
        <begin position="1"/>
        <end position="15"/>
    </location>
</feature>
<evidence type="ECO:0000313" key="3">
    <source>
        <dbReference type="Proteomes" id="UP000729402"/>
    </source>
</evidence>
<evidence type="ECO:0000256" key="1">
    <source>
        <dbReference type="SAM" id="SignalP"/>
    </source>
</evidence>
<dbReference type="AlphaFoldDB" id="A0A8J5REE8"/>
<dbReference type="Proteomes" id="UP000729402">
    <property type="component" value="Unassembled WGS sequence"/>
</dbReference>
<reference evidence="2" key="2">
    <citation type="submission" date="2021-02" db="EMBL/GenBank/DDBJ databases">
        <authorList>
            <person name="Kimball J.A."/>
            <person name="Haas M.W."/>
            <person name="Macchietto M."/>
            <person name="Kono T."/>
            <person name="Duquette J."/>
            <person name="Shao M."/>
        </authorList>
    </citation>
    <scope>NUCLEOTIDE SEQUENCE</scope>
    <source>
        <tissue evidence="2">Fresh leaf tissue</tissue>
    </source>
</reference>
<proteinExistence type="predicted"/>
<gene>
    <name evidence="2" type="ORF">GUJ93_ZPchr0340g29203</name>
</gene>
<evidence type="ECO:0008006" key="4">
    <source>
        <dbReference type="Google" id="ProtNLM"/>
    </source>
</evidence>
<keyword evidence="1" id="KW-0732">Signal</keyword>
<evidence type="ECO:0000313" key="2">
    <source>
        <dbReference type="EMBL" id="KAG8039621.1"/>
    </source>
</evidence>
<reference evidence="2" key="1">
    <citation type="journal article" date="2021" name="bioRxiv">
        <title>Whole Genome Assembly and Annotation of Northern Wild Rice, Zizania palustris L., Supports a Whole Genome Duplication in the Zizania Genus.</title>
        <authorList>
            <person name="Haas M."/>
            <person name="Kono T."/>
            <person name="Macchietto M."/>
            <person name="Millas R."/>
            <person name="McGilp L."/>
            <person name="Shao M."/>
            <person name="Duquette J."/>
            <person name="Hirsch C.N."/>
            <person name="Kimball J."/>
        </authorList>
    </citation>
    <scope>NUCLEOTIDE SEQUENCE</scope>
    <source>
        <tissue evidence="2">Fresh leaf tissue</tissue>
    </source>
</reference>
<accession>A0A8J5REE8</accession>
<protein>
    <recommendedName>
        <fullName evidence="4">Secreted protein</fullName>
    </recommendedName>
</protein>
<feature type="chain" id="PRO_5035293307" description="Secreted protein" evidence="1">
    <location>
        <begin position="16"/>
        <end position="142"/>
    </location>
</feature>
<sequence length="142" mass="14524">MGTALLLLATPRARAEVPMGFLVTSRVYCESVTTAEPDSRPIPPLTSHNGGVALVGGKLRALSGGAGLRTTRGSALGEAALNCRRWGPRTPPSSASWAPVPTPSPFALASHGFAAGFNLPLSTSHGSATDLKAPCSYAPDLM</sequence>
<name>A0A8J5REE8_ZIZPA</name>